<dbReference type="EMBL" id="CAAALY010031262">
    <property type="protein sequence ID" value="VEL17139.1"/>
    <property type="molecule type" value="Genomic_DNA"/>
</dbReference>
<reference evidence="2" key="1">
    <citation type="submission" date="2018-11" db="EMBL/GenBank/DDBJ databases">
        <authorList>
            <consortium name="Pathogen Informatics"/>
        </authorList>
    </citation>
    <scope>NUCLEOTIDE SEQUENCE</scope>
</reference>
<proteinExistence type="predicted"/>
<evidence type="ECO:0000313" key="3">
    <source>
        <dbReference type="Proteomes" id="UP000784294"/>
    </source>
</evidence>
<keyword evidence="3" id="KW-1185">Reference proteome</keyword>
<organism evidence="2 3">
    <name type="scientific">Protopolystoma xenopodis</name>
    <dbReference type="NCBI Taxonomy" id="117903"/>
    <lineage>
        <taxon>Eukaryota</taxon>
        <taxon>Metazoa</taxon>
        <taxon>Spiralia</taxon>
        <taxon>Lophotrochozoa</taxon>
        <taxon>Platyhelminthes</taxon>
        <taxon>Monogenea</taxon>
        <taxon>Polyopisthocotylea</taxon>
        <taxon>Polystomatidea</taxon>
        <taxon>Polystomatidae</taxon>
        <taxon>Protopolystoma</taxon>
    </lineage>
</organism>
<feature type="compositionally biased region" description="Polar residues" evidence="1">
    <location>
        <begin position="112"/>
        <end position="124"/>
    </location>
</feature>
<evidence type="ECO:0000313" key="2">
    <source>
        <dbReference type="EMBL" id="VEL17139.1"/>
    </source>
</evidence>
<dbReference type="AlphaFoldDB" id="A0A3S4ZQB2"/>
<dbReference type="Proteomes" id="UP000784294">
    <property type="component" value="Unassembled WGS sequence"/>
</dbReference>
<accession>A0A3S4ZQB2</accession>
<feature type="region of interest" description="Disordered" evidence="1">
    <location>
        <begin position="90"/>
        <end position="130"/>
    </location>
</feature>
<gene>
    <name evidence="2" type="ORF">PXEA_LOCUS10579</name>
</gene>
<name>A0A3S4ZQB2_9PLAT</name>
<comment type="caution">
    <text evidence="2">The sequence shown here is derived from an EMBL/GenBank/DDBJ whole genome shotgun (WGS) entry which is preliminary data.</text>
</comment>
<protein>
    <submittedName>
        <fullName evidence="2">Uncharacterized protein</fullName>
    </submittedName>
</protein>
<evidence type="ECO:0000256" key="1">
    <source>
        <dbReference type="SAM" id="MobiDB-lite"/>
    </source>
</evidence>
<sequence length="130" mass="14218">MLSFHPHPCPKLIRNANSSSLLFSQPCGQYVRASGFLKRTQSYCHVRKIVISLQSGLTLLLLVPVTTTHTAHKQECPLAYLHVHVHKPADTRSQSKSIKCPENMARPKTPHLASTSDPSQTGASVSPVIA</sequence>